<dbReference type="NCBIfam" id="TIGR01662">
    <property type="entry name" value="HAD-SF-IIIA"/>
    <property type="match status" value="1"/>
</dbReference>
<organism evidence="1 2">
    <name type="scientific">Paenibacillus piri</name>
    <dbReference type="NCBI Taxonomy" id="2547395"/>
    <lineage>
        <taxon>Bacteria</taxon>
        <taxon>Bacillati</taxon>
        <taxon>Bacillota</taxon>
        <taxon>Bacilli</taxon>
        <taxon>Bacillales</taxon>
        <taxon>Paenibacillaceae</taxon>
        <taxon>Paenibacillus</taxon>
    </lineage>
</organism>
<sequence length="248" mass="28473">MLNKIEAVIFDLGGTLINYEGFSYYWGDYYEQAFQHVSAALDLNVSSEQLNAAIETLKLYNTRLYPREVEYTPAHIFSDVFKGWKFQDISLDAAIRAFFQFFQRSVIVYPETVEVIDDLKRNGYRIGILTDVPTGMPTELIIQDIQSFKHHIDYFLSSVDCGFRKPNKKGIEMISERFGVEMDRIVFVGDEEKDIQAAQNAGAASVLINREHHNKCYGELIQIADLIEFRELLMKHRLGQGHQAACPD</sequence>
<dbReference type="AlphaFoldDB" id="A0A4R5KAH5"/>
<dbReference type="InterPro" id="IPR023214">
    <property type="entry name" value="HAD_sf"/>
</dbReference>
<keyword evidence="1" id="KW-0378">Hydrolase</keyword>
<dbReference type="EMBL" id="SMRT01000024">
    <property type="protein sequence ID" value="TDF91862.1"/>
    <property type="molecule type" value="Genomic_DNA"/>
</dbReference>
<dbReference type="PANTHER" id="PTHR43434:SF1">
    <property type="entry name" value="PHOSPHOGLYCOLATE PHOSPHATASE"/>
    <property type="match status" value="1"/>
</dbReference>
<dbReference type="OrthoDB" id="9794086at2"/>
<dbReference type="InterPro" id="IPR006549">
    <property type="entry name" value="HAD-SF_hydro_IIIA"/>
</dbReference>
<dbReference type="GO" id="GO:0008967">
    <property type="term" value="F:phosphoglycolate phosphatase activity"/>
    <property type="evidence" value="ECO:0007669"/>
    <property type="project" value="TreeGrafter"/>
</dbReference>
<dbReference type="InterPro" id="IPR036412">
    <property type="entry name" value="HAD-like_sf"/>
</dbReference>
<dbReference type="PRINTS" id="PR00413">
    <property type="entry name" value="HADHALOGNASE"/>
</dbReference>
<keyword evidence="2" id="KW-1185">Reference proteome</keyword>
<dbReference type="Pfam" id="PF00702">
    <property type="entry name" value="Hydrolase"/>
    <property type="match status" value="1"/>
</dbReference>
<dbReference type="GO" id="GO:0005829">
    <property type="term" value="C:cytosol"/>
    <property type="evidence" value="ECO:0007669"/>
    <property type="project" value="TreeGrafter"/>
</dbReference>
<reference evidence="1 2" key="1">
    <citation type="submission" date="2019-03" db="EMBL/GenBank/DDBJ databases">
        <title>This is whole genome sequence of Paenibacillus sp MS74 strain.</title>
        <authorList>
            <person name="Trinh H.N."/>
        </authorList>
    </citation>
    <scope>NUCLEOTIDE SEQUENCE [LARGE SCALE GENOMIC DNA]</scope>
    <source>
        <strain evidence="1 2">MS74</strain>
    </source>
</reference>
<proteinExistence type="predicted"/>
<dbReference type="Proteomes" id="UP000295636">
    <property type="component" value="Unassembled WGS sequence"/>
</dbReference>
<dbReference type="SFLD" id="SFLDS00003">
    <property type="entry name" value="Haloacid_Dehalogenase"/>
    <property type="match status" value="1"/>
</dbReference>
<dbReference type="InterPro" id="IPR050155">
    <property type="entry name" value="HAD-like_hydrolase_sf"/>
</dbReference>
<name>A0A4R5KAH5_9BACL</name>
<evidence type="ECO:0000313" key="2">
    <source>
        <dbReference type="Proteomes" id="UP000295636"/>
    </source>
</evidence>
<dbReference type="GO" id="GO:0006281">
    <property type="term" value="P:DNA repair"/>
    <property type="evidence" value="ECO:0007669"/>
    <property type="project" value="TreeGrafter"/>
</dbReference>
<comment type="caution">
    <text evidence="1">The sequence shown here is derived from an EMBL/GenBank/DDBJ whole genome shotgun (WGS) entry which is preliminary data.</text>
</comment>
<dbReference type="SFLD" id="SFLDG01129">
    <property type="entry name" value="C1.5:_HAD__Beta-PGM__Phosphata"/>
    <property type="match status" value="1"/>
</dbReference>
<dbReference type="SUPFAM" id="SSF56784">
    <property type="entry name" value="HAD-like"/>
    <property type="match status" value="1"/>
</dbReference>
<gene>
    <name evidence="1" type="ORF">E1757_31470</name>
</gene>
<dbReference type="RefSeq" id="WP_133235791.1">
    <property type="nucleotide sequence ID" value="NZ_SMRT01000024.1"/>
</dbReference>
<dbReference type="InterPro" id="IPR006439">
    <property type="entry name" value="HAD-SF_hydro_IA"/>
</dbReference>
<accession>A0A4R5KAH5</accession>
<dbReference type="NCBIfam" id="TIGR01549">
    <property type="entry name" value="HAD-SF-IA-v1"/>
    <property type="match status" value="1"/>
</dbReference>
<evidence type="ECO:0000313" key="1">
    <source>
        <dbReference type="EMBL" id="TDF91862.1"/>
    </source>
</evidence>
<protein>
    <submittedName>
        <fullName evidence="1">HAD family hydrolase</fullName>
    </submittedName>
</protein>
<dbReference type="Gene3D" id="3.40.50.1000">
    <property type="entry name" value="HAD superfamily/HAD-like"/>
    <property type="match status" value="1"/>
</dbReference>
<dbReference type="PANTHER" id="PTHR43434">
    <property type="entry name" value="PHOSPHOGLYCOLATE PHOSPHATASE"/>
    <property type="match status" value="1"/>
</dbReference>